<accession>A0A4V6CTZ1</accession>
<gene>
    <name evidence="4" type="ORF">FDO65_05310</name>
</gene>
<dbReference type="Pfam" id="PF06259">
    <property type="entry name" value="Abhydrolase_8"/>
    <property type="match status" value="1"/>
</dbReference>
<evidence type="ECO:0000256" key="1">
    <source>
        <dbReference type="SAM" id="Coils"/>
    </source>
</evidence>
<name>A0A4V6CTZ1_9ACTN</name>
<dbReference type="OrthoDB" id="5969911at2"/>
<feature type="compositionally biased region" description="Basic residues" evidence="2">
    <location>
        <begin position="21"/>
        <end position="34"/>
    </location>
</feature>
<evidence type="ECO:0000256" key="2">
    <source>
        <dbReference type="SAM" id="MobiDB-lite"/>
    </source>
</evidence>
<protein>
    <recommendedName>
        <fullName evidence="3">DUF1023 domain-containing protein</fullName>
    </recommendedName>
</protein>
<dbReference type="InterPro" id="IPR010427">
    <property type="entry name" value="DUF1023"/>
</dbReference>
<keyword evidence="5" id="KW-1185">Reference proteome</keyword>
<evidence type="ECO:0000313" key="5">
    <source>
        <dbReference type="Proteomes" id="UP000306985"/>
    </source>
</evidence>
<dbReference type="InterPro" id="IPR029058">
    <property type="entry name" value="AB_hydrolase_fold"/>
</dbReference>
<dbReference type="AlphaFoldDB" id="A0A4V6CTZ1"/>
<feature type="domain" description="DUF1023" evidence="3">
    <location>
        <begin position="384"/>
        <end position="528"/>
    </location>
</feature>
<feature type="coiled-coil region" evidence="1">
    <location>
        <begin position="199"/>
        <end position="226"/>
    </location>
</feature>
<evidence type="ECO:0000313" key="4">
    <source>
        <dbReference type="EMBL" id="TKV61065.1"/>
    </source>
</evidence>
<organism evidence="4 5">
    <name type="scientific">Nakamurella flava</name>
    <dbReference type="NCBI Taxonomy" id="2576308"/>
    <lineage>
        <taxon>Bacteria</taxon>
        <taxon>Bacillati</taxon>
        <taxon>Actinomycetota</taxon>
        <taxon>Actinomycetes</taxon>
        <taxon>Nakamurellales</taxon>
        <taxon>Nakamurellaceae</taxon>
        <taxon>Nakamurella</taxon>
    </lineage>
</organism>
<dbReference type="EMBL" id="SZZH01000001">
    <property type="protein sequence ID" value="TKV61065.1"/>
    <property type="molecule type" value="Genomic_DNA"/>
</dbReference>
<dbReference type="Proteomes" id="UP000306985">
    <property type="component" value="Unassembled WGS sequence"/>
</dbReference>
<sequence length="687" mass="69651">MRPPVGRPRGPSRRCATDHRRPVRRHRNGPRRRTPVSGTVLSAAAAACRVPDPGVIADRIERLPVDELATCAQFANAASVALFQGSKAAQSAAGVTASGWTTGRSAVTAIGQTAMAAMAGRATMDAMAGAIGGARATFAQLQFQSQATVVEAESALTAAGFDPSTGRVANAPATTLPYPLSNPSGTTIDGTAATVLPTVTAAHERLTALEARLESALRELVTVLRTDPRDMLQRIPQLPPDSAPTIAGPGLSDLAHHGFDLMTDAAALTIGALGAAIGSALAGGKAGSGANIGGVLVDATRRTGAALEAAVQSAARSVDDIMAPAPATATQADAEARARLEADLASPERVTRHRAVNIHAALVQAEASGQAVQLLTYTPATASSQGTAAIGIGDMGAADTVTTMVPGVQNSADDMSGALGEASRLQTEAHRRSPGQTTAVVAWFGYDIPLTNGYTPDRIANIAAAEDDRAAVAGGAALASDLSRFRLYAPDTARQVVIGHSMGSVVASAAAVRGAVIDDLVLLGSPGASRLADTVRDYPGVPTGHTHVVALDDPVTRSGLDNVAMASDLVSKATRLATSRVNDLPQAMAEMITDPAGPQFGPDPAAAPFGASVIDANAGHSDHTISTVGSYAAPLFGLAAPLIGYAADQADDLQNHPQSVYLGDEALTAVADITVGNIADVPIKPGR</sequence>
<feature type="region of interest" description="Disordered" evidence="2">
    <location>
        <begin position="1"/>
        <end position="36"/>
    </location>
</feature>
<evidence type="ECO:0000259" key="3">
    <source>
        <dbReference type="Pfam" id="PF06259"/>
    </source>
</evidence>
<comment type="caution">
    <text evidence="4">The sequence shown here is derived from an EMBL/GenBank/DDBJ whole genome shotgun (WGS) entry which is preliminary data.</text>
</comment>
<keyword evidence="1" id="KW-0175">Coiled coil</keyword>
<reference evidence="4 5" key="1">
    <citation type="submission" date="2019-05" db="EMBL/GenBank/DDBJ databases">
        <title>Nakamurella sp. N5BH11, whole genome shotgun sequence.</title>
        <authorList>
            <person name="Tuo L."/>
        </authorList>
    </citation>
    <scope>NUCLEOTIDE SEQUENCE [LARGE SCALE GENOMIC DNA]</scope>
    <source>
        <strain evidence="4 5">N5BH11</strain>
    </source>
</reference>
<dbReference type="SUPFAM" id="SSF53474">
    <property type="entry name" value="alpha/beta-Hydrolases"/>
    <property type="match status" value="1"/>
</dbReference>
<proteinExistence type="predicted"/>
<dbReference type="Gene3D" id="3.40.50.1820">
    <property type="entry name" value="alpha/beta hydrolase"/>
    <property type="match status" value="1"/>
</dbReference>